<evidence type="ECO:0000313" key="3">
    <source>
        <dbReference type="Proteomes" id="UP000676386"/>
    </source>
</evidence>
<comment type="caution">
    <text evidence="2">The sequence shown here is derived from an EMBL/GenBank/DDBJ whole genome shotgun (WGS) entry which is preliminary data.</text>
</comment>
<sequence>MNLAAFINHLVREGQVAVVDQLIPFTPQELSETQTILETYYKSDILEMPGTAPSFDAEAALWSAQYIYRIVQLTMGRDIGAADLSAWLAPYPFAVTAAGIYSADLCLRYLPDLLSLSKGLAPDDPLVQEIRETAMQWPFSSTGMNLPARGNITTITASASLLQAYADRIIATRDINRCNSIAIQNTVTASLGNYACVLWPDYKNIDE</sequence>
<accession>A0ABS5JBE1</accession>
<reference evidence="2 3" key="1">
    <citation type="submission" date="2021-04" db="EMBL/GenBank/DDBJ databases">
        <title>Chitinophaga sp. nov., isolated from the rhizosphere soil.</title>
        <authorList>
            <person name="He S."/>
        </authorList>
    </citation>
    <scope>NUCLEOTIDE SEQUENCE [LARGE SCALE GENOMIC DNA]</scope>
    <source>
        <strain evidence="2 3">2R12</strain>
    </source>
</reference>
<dbReference type="Proteomes" id="UP000676386">
    <property type="component" value="Unassembled WGS sequence"/>
</dbReference>
<dbReference type="RefSeq" id="WP_211977538.1">
    <property type="nucleotide sequence ID" value="NZ_CBFHAM010000094.1"/>
</dbReference>
<dbReference type="Pfam" id="PF19920">
    <property type="entry name" value="bpX4"/>
    <property type="match status" value="1"/>
</dbReference>
<evidence type="ECO:0000259" key="1">
    <source>
        <dbReference type="Pfam" id="PF19920"/>
    </source>
</evidence>
<dbReference type="EMBL" id="JAGTXB010000035">
    <property type="protein sequence ID" value="MBS0032383.1"/>
    <property type="molecule type" value="Genomic_DNA"/>
</dbReference>
<gene>
    <name evidence="2" type="ORF">KE626_33940</name>
</gene>
<organism evidence="2 3">
    <name type="scientific">Chitinophaga hostae</name>
    <dbReference type="NCBI Taxonomy" id="2831022"/>
    <lineage>
        <taxon>Bacteria</taxon>
        <taxon>Pseudomonadati</taxon>
        <taxon>Bacteroidota</taxon>
        <taxon>Chitinophagia</taxon>
        <taxon>Chitinophagales</taxon>
        <taxon>Chitinophagaceae</taxon>
        <taxon>Chitinophaga</taxon>
    </lineage>
</organism>
<proteinExistence type="predicted"/>
<keyword evidence="3" id="KW-1185">Reference proteome</keyword>
<name>A0ABS5JBE1_9BACT</name>
<evidence type="ECO:0000313" key="2">
    <source>
        <dbReference type="EMBL" id="MBS0032383.1"/>
    </source>
</evidence>
<feature type="domain" description="MoxR-vWA-beta-propeller ternary system" evidence="1">
    <location>
        <begin position="3"/>
        <end position="201"/>
    </location>
</feature>
<protein>
    <recommendedName>
        <fullName evidence="1">MoxR-vWA-beta-propeller ternary system domain-containing protein</fullName>
    </recommendedName>
</protein>
<dbReference type="InterPro" id="IPR045549">
    <property type="entry name" value="bpX4"/>
</dbReference>